<proteinExistence type="predicted"/>
<dbReference type="Proteomes" id="UP000593567">
    <property type="component" value="Unassembled WGS sequence"/>
</dbReference>
<evidence type="ECO:0000256" key="1">
    <source>
        <dbReference type="SAM" id="MobiDB-lite"/>
    </source>
</evidence>
<protein>
    <submittedName>
        <fullName evidence="2">Uncharacterized protein</fullName>
    </submittedName>
</protein>
<reference evidence="2" key="1">
    <citation type="submission" date="2020-06" db="EMBL/GenBank/DDBJ databases">
        <title>Draft genome of Bugula neritina, a colonial animal packing powerful symbionts and potential medicines.</title>
        <authorList>
            <person name="Rayko M."/>
        </authorList>
    </citation>
    <scope>NUCLEOTIDE SEQUENCE [LARGE SCALE GENOMIC DNA]</scope>
    <source>
        <strain evidence="2">Kwan_BN1</strain>
    </source>
</reference>
<feature type="compositionally biased region" description="Basic and acidic residues" evidence="1">
    <location>
        <begin position="421"/>
        <end position="436"/>
    </location>
</feature>
<feature type="compositionally biased region" description="Polar residues" evidence="1">
    <location>
        <begin position="232"/>
        <end position="244"/>
    </location>
</feature>
<dbReference type="AlphaFoldDB" id="A0A7J7JJT2"/>
<feature type="region of interest" description="Disordered" evidence="1">
    <location>
        <begin position="52"/>
        <end position="122"/>
    </location>
</feature>
<feature type="compositionally biased region" description="Basic and acidic residues" evidence="1">
    <location>
        <begin position="483"/>
        <end position="494"/>
    </location>
</feature>
<feature type="compositionally biased region" description="Acidic residues" evidence="1">
    <location>
        <begin position="90"/>
        <end position="102"/>
    </location>
</feature>
<organism evidence="2 3">
    <name type="scientific">Bugula neritina</name>
    <name type="common">Brown bryozoan</name>
    <name type="synonym">Sertularia neritina</name>
    <dbReference type="NCBI Taxonomy" id="10212"/>
    <lineage>
        <taxon>Eukaryota</taxon>
        <taxon>Metazoa</taxon>
        <taxon>Spiralia</taxon>
        <taxon>Lophotrochozoa</taxon>
        <taxon>Bryozoa</taxon>
        <taxon>Gymnolaemata</taxon>
        <taxon>Cheilostomatida</taxon>
        <taxon>Flustrina</taxon>
        <taxon>Buguloidea</taxon>
        <taxon>Bugulidae</taxon>
        <taxon>Bugula</taxon>
    </lineage>
</organism>
<feature type="compositionally biased region" description="Basic and acidic residues" evidence="1">
    <location>
        <begin position="258"/>
        <end position="272"/>
    </location>
</feature>
<evidence type="ECO:0000313" key="3">
    <source>
        <dbReference type="Proteomes" id="UP000593567"/>
    </source>
</evidence>
<comment type="caution">
    <text evidence="2">The sequence shown here is derived from an EMBL/GenBank/DDBJ whole genome shotgun (WGS) entry which is preliminary data.</text>
</comment>
<feature type="compositionally biased region" description="Basic residues" evidence="1">
    <location>
        <begin position="179"/>
        <end position="202"/>
    </location>
</feature>
<feature type="region of interest" description="Disordered" evidence="1">
    <location>
        <begin position="457"/>
        <end position="521"/>
    </location>
</feature>
<feature type="region of interest" description="Disordered" evidence="1">
    <location>
        <begin position="135"/>
        <end position="280"/>
    </location>
</feature>
<sequence length="552" mass="61650">MRDLDIEALKAAALATLAARKTAKVTKDISGKNEQQAEEDLAALRDAALKSKTIKGSEDKTEDIPAISGAPSKFDRGDDDSSSDASDLSLIEEDVAVSEEETIANSEPTHELSVDTEEQPVPFILEDDVDITEFDDDDLILEDEPIKLSNNSQTSTVYEQPASKYSKSVSRITSTKVKNVTHKHSPPRHRRRSKSRSPKIRASKSIPTRQRPRSHSSRDSSSHKHSSSERSNVNIDSNTLSQSRNKQRVVEQTVKSTSDVREGTDSAMRDDANTSPVSNLLDNPLLTEAERETLRVRKEKFSKKISSTKKTIKLKNAKKKTSVVKRLGIENSKIVKSRLKSPEIVESISLETTKQTMTGNTDHPNAAVPNTKAKKRIQDRLGGYADPQTGESRVKKSKRQVSIEVQPESDEESTATSSRKASPETVRRPVLRRENSKANGNTAELVVKKLSSSKRNIWSHRATDSTSLEDEKPTNRSAKLRVGRGDQLEKEDGRKHARPLYSSSNHTKPVESLGKNQSELELDERIRKIKQQNAKLEERQKMIEKEKKMFCS</sequence>
<evidence type="ECO:0000313" key="2">
    <source>
        <dbReference type="EMBL" id="KAF6025756.1"/>
    </source>
</evidence>
<accession>A0A7J7JJT2</accession>
<keyword evidence="3" id="KW-1185">Reference proteome</keyword>
<name>A0A7J7JJT2_BUGNE</name>
<feature type="compositionally biased region" description="Polar residues" evidence="1">
    <location>
        <begin position="350"/>
        <end position="363"/>
    </location>
</feature>
<dbReference type="EMBL" id="VXIV02002437">
    <property type="protein sequence ID" value="KAF6025756.1"/>
    <property type="molecule type" value="Genomic_DNA"/>
</dbReference>
<gene>
    <name evidence="2" type="ORF">EB796_016007</name>
</gene>
<feature type="compositionally biased region" description="Polar residues" evidence="1">
    <location>
        <begin position="149"/>
        <end position="178"/>
    </location>
</feature>
<feature type="region of interest" description="Disordered" evidence="1">
    <location>
        <begin position="350"/>
        <end position="444"/>
    </location>
</feature>
<feature type="compositionally biased region" description="Basic and acidic residues" evidence="1">
    <location>
        <begin position="216"/>
        <end position="228"/>
    </location>
</feature>